<organism evidence="5 6">
    <name type="scientific">Streptomonospora mangrovi</name>
    <dbReference type="NCBI Taxonomy" id="2883123"/>
    <lineage>
        <taxon>Bacteria</taxon>
        <taxon>Bacillati</taxon>
        <taxon>Actinomycetota</taxon>
        <taxon>Actinomycetes</taxon>
        <taxon>Streptosporangiales</taxon>
        <taxon>Nocardiopsidaceae</taxon>
        <taxon>Streptomonospora</taxon>
    </lineage>
</organism>
<evidence type="ECO:0000313" key="5">
    <source>
        <dbReference type="EMBL" id="MDA0566841.1"/>
    </source>
</evidence>
<dbReference type="InterPro" id="IPR002938">
    <property type="entry name" value="FAD-bd"/>
</dbReference>
<dbReference type="GO" id="GO:0071949">
    <property type="term" value="F:FAD binding"/>
    <property type="evidence" value="ECO:0007669"/>
    <property type="project" value="InterPro"/>
</dbReference>
<evidence type="ECO:0000256" key="3">
    <source>
        <dbReference type="SAM" id="MobiDB-lite"/>
    </source>
</evidence>
<dbReference type="RefSeq" id="WP_270074093.1">
    <property type="nucleotide sequence ID" value="NZ_JAJAQC010000042.1"/>
</dbReference>
<reference evidence="5" key="1">
    <citation type="submission" date="2021-10" db="EMBL/GenBank/DDBJ databases">
        <title>Streptomonospora sp. nov., isolated from mangrove soil.</title>
        <authorList>
            <person name="Chen X."/>
            <person name="Ge X."/>
            <person name="Liu W."/>
        </authorList>
    </citation>
    <scope>NUCLEOTIDE SEQUENCE</scope>
    <source>
        <strain evidence="5">S1-112</strain>
    </source>
</reference>
<comment type="caution">
    <text evidence="5">The sequence shown here is derived from an EMBL/GenBank/DDBJ whole genome shotgun (WGS) entry which is preliminary data.</text>
</comment>
<dbReference type="SUPFAM" id="SSF51905">
    <property type="entry name" value="FAD/NAD(P)-binding domain"/>
    <property type="match status" value="1"/>
</dbReference>
<keyword evidence="1" id="KW-0560">Oxidoreductase</keyword>
<dbReference type="InterPro" id="IPR036188">
    <property type="entry name" value="FAD/NAD-bd_sf"/>
</dbReference>
<keyword evidence="2 5" id="KW-0503">Monooxygenase</keyword>
<dbReference type="PRINTS" id="PR00420">
    <property type="entry name" value="RNGMNOXGNASE"/>
</dbReference>
<gene>
    <name evidence="5" type="ORF">LG943_21355</name>
</gene>
<feature type="compositionally biased region" description="Pro residues" evidence="3">
    <location>
        <begin position="1"/>
        <end position="12"/>
    </location>
</feature>
<keyword evidence="6" id="KW-1185">Reference proteome</keyword>
<evidence type="ECO:0000256" key="1">
    <source>
        <dbReference type="ARBA" id="ARBA00023002"/>
    </source>
</evidence>
<evidence type="ECO:0000313" key="6">
    <source>
        <dbReference type="Proteomes" id="UP001140076"/>
    </source>
</evidence>
<dbReference type="Proteomes" id="UP001140076">
    <property type="component" value="Unassembled WGS sequence"/>
</dbReference>
<dbReference type="Gene3D" id="3.50.50.60">
    <property type="entry name" value="FAD/NAD(P)-binding domain"/>
    <property type="match status" value="1"/>
</dbReference>
<dbReference type="InterPro" id="IPR050493">
    <property type="entry name" value="FAD-dep_Monooxygenase_BioMet"/>
</dbReference>
<feature type="region of interest" description="Disordered" evidence="3">
    <location>
        <begin position="1"/>
        <end position="26"/>
    </location>
</feature>
<protein>
    <submittedName>
        <fullName evidence="5">FAD-dependent monooxygenase</fullName>
    </submittedName>
</protein>
<dbReference type="PANTHER" id="PTHR13789:SF309">
    <property type="entry name" value="PUTATIVE (AFU_ORTHOLOGUE AFUA_6G14510)-RELATED"/>
    <property type="match status" value="1"/>
</dbReference>
<evidence type="ECO:0000256" key="2">
    <source>
        <dbReference type="ARBA" id="ARBA00023033"/>
    </source>
</evidence>
<dbReference type="EMBL" id="JAJAQC010000042">
    <property type="protein sequence ID" value="MDA0566841.1"/>
    <property type="molecule type" value="Genomic_DNA"/>
</dbReference>
<proteinExistence type="predicted"/>
<dbReference type="Pfam" id="PF01494">
    <property type="entry name" value="FAD_binding_3"/>
    <property type="match status" value="1"/>
</dbReference>
<dbReference type="GO" id="GO:0004497">
    <property type="term" value="F:monooxygenase activity"/>
    <property type="evidence" value="ECO:0007669"/>
    <property type="project" value="UniProtKB-KW"/>
</dbReference>
<feature type="domain" description="FAD-binding" evidence="4">
    <location>
        <begin position="28"/>
        <end position="351"/>
    </location>
</feature>
<evidence type="ECO:0000259" key="4">
    <source>
        <dbReference type="Pfam" id="PF01494"/>
    </source>
</evidence>
<name>A0A9X3NYN6_9ACTN</name>
<dbReference type="PANTHER" id="PTHR13789">
    <property type="entry name" value="MONOOXYGENASE"/>
    <property type="match status" value="1"/>
</dbReference>
<sequence length="407" mass="42900">MTGTPLPAPPSPEPDDAEPEPARPAGTAVVVGGGIGGLAAALALRRIGWSATVLERAPAFGEVGAGMSQSPNALRALDALGVGERARSVGVPFHGPFDLRTPTGRHLVKAPPDSGTPLLGFHRSDLHRVLLEALPPAWLRTGAEVTGVRQVAGGAVVESAVGDLRAEVVIGADGAHSIVRRTLWPEAGPPRFTGGTVWRGIAPTRLERGFMVMGRGAYALAMPVAGDRVYWALAWRADGPGRRYDDEHAEVARRVADWPDDLRALVAATPAEAVLHHDVFDLAPLPDHARGTVALLGDAAHLMCPDLAQGAGQALEDAVVLAAALATESGTRAALARYDAERRPRSQWVARSARDNARQNLAAGRVAHAALVVSMSLVPSSRWARWAERGLAKLWGWRPPALPEPRP</sequence>
<accession>A0A9X3NYN6</accession>
<dbReference type="AlphaFoldDB" id="A0A9X3NYN6"/>